<name>A0A0N0IV35_CHRID</name>
<gene>
    <name evidence="1" type="ORF">AOB46_16875</name>
</gene>
<reference evidence="1 2" key="1">
    <citation type="journal article" date="2015" name="Genom Data">
        <title>Draft genome sequence of a multidrug-resistant Chryseobacterium indologenes isolate from Malaysia.</title>
        <authorList>
            <person name="Yu C.Y."/>
            <person name="Ang G.Y."/>
            <person name="Cheng H.J."/>
            <person name="Cheong Y.M."/>
            <person name="Yin W.F."/>
            <person name="Chan K.G."/>
        </authorList>
    </citation>
    <scope>NUCLEOTIDE SEQUENCE [LARGE SCALE GENOMIC DNA]</scope>
    <source>
        <strain evidence="1 2">CI_885</strain>
    </source>
</reference>
<dbReference type="AlphaFoldDB" id="A0A0N0IV35"/>
<sequence>MKKVCFILLVVSGLAKSQQFTATEFISFSKKDFETKKEILKNSKWKFVREKKNENDEVYVYKYDIFRDMSDSIIVRKIFDPSTKKRNFETEYISTNESIYPWRTWYSEMKSMYPFTYLEGTKSTYGKSVYKDKDLNIMMMAYQPKEWIVSRTMVITKK</sequence>
<protein>
    <submittedName>
        <fullName evidence="1">Uncharacterized protein</fullName>
    </submittedName>
</protein>
<accession>A0A0N0IV35</accession>
<dbReference type="EMBL" id="LJOD01000012">
    <property type="protein sequence ID" value="KPE50112.1"/>
    <property type="molecule type" value="Genomic_DNA"/>
</dbReference>
<evidence type="ECO:0000313" key="2">
    <source>
        <dbReference type="Proteomes" id="UP000037953"/>
    </source>
</evidence>
<dbReference type="Proteomes" id="UP000037953">
    <property type="component" value="Unassembled WGS sequence"/>
</dbReference>
<reference evidence="2" key="2">
    <citation type="submission" date="2015-09" db="EMBL/GenBank/DDBJ databases">
        <title>Draft genome sequence of a multidrug-resistant Chryseobacterium indologenes isolate from Malaysia.</title>
        <authorList>
            <person name="Yu C.Y."/>
            <person name="Ang G.Y."/>
            <person name="Chan K.-G."/>
        </authorList>
    </citation>
    <scope>NUCLEOTIDE SEQUENCE [LARGE SCALE GENOMIC DNA]</scope>
    <source>
        <strain evidence="2">CI_885</strain>
    </source>
</reference>
<dbReference type="PATRIC" id="fig|253.9.peg.1312"/>
<proteinExistence type="predicted"/>
<dbReference type="RefSeq" id="WP_062701496.1">
    <property type="nucleotide sequence ID" value="NZ_LJOD01000012.1"/>
</dbReference>
<organism evidence="1 2">
    <name type="scientific">Chryseobacterium indologenes</name>
    <name type="common">Flavobacterium indologenes</name>
    <dbReference type="NCBI Taxonomy" id="253"/>
    <lineage>
        <taxon>Bacteria</taxon>
        <taxon>Pseudomonadati</taxon>
        <taxon>Bacteroidota</taxon>
        <taxon>Flavobacteriia</taxon>
        <taxon>Flavobacteriales</taxon>
        <taxon>Weeksellaceae</taxon>
        <taxon>Chryseobacterium group</taxon>
        <taxon>Chryseobacterium</taxon>
    </lineage>
</organism>
<evidence type="ECO:0000313" key="1">
    <source>
        <dbReference type="EMBL" id="KPE50112.1"/>
    </source>
</evidence>
<comment type="caution">
    <text evidence="1">The sequence shown here is derived from an EMBL/GenBank/DDBJ whole genome shotgun (WGS) entry which is preliminary data.</text>
</comment>